<dbReference type="Pfam" id="PF00059">
    <property type="entry name" value="Lectin_C"/>
    <property type="match status" value="1"/>
</dbReference>
<keyword evidence="4" id="KW-0430">Lectin</keyword>
<dbReference type="InterPro" id="IPR016187">
    <property type="entry name" value="CTDL_fold"/>
</dbReference>
<comment type="subcellular location">
    <subcellularLocation>
        <location evidence="1">Membrane</location>
        <topology evidence="1">Single-pass type I membrane protein</topology>
    </subcellularLocation>
</comment>
<keyword evidence="5 7" id="KW-1133">Transmembrane helix</keyword>
<dbReference type="GO" id="GO:1990430">
    <property type="term" value="F:extracellular matrix protein binding"/>
    <property type="evidence" value="ECO:0007669"/>
    <property type="project" value="TreeGrafter"/>
</dbReference>
<evidence type="ECO:0000256" key="7">
    <source>
        <dbReference type="SAM" id="Phobius"/>
    </source>
</evidence>
<feature type="transmembrane region" description="Helical" evidence="7">
    <location>
        <begin position="233"/>
        <end position="257"/>
    </location>
</feature>
<dbReference type="InterPro" id="IPR016186">
    <property type="entry name" value="C-type_lectin-like/link_sf"/>
</dbReference>
<organism evidence="9 10">
    <name type="scientific">Chanos chanos</name>
    <name type="common">Milkfish</name>
    <name type="synonym">Mugil chanos</name>
    <dbReference type="NCBI Taxonomy" id="29144"/>
    <lineage>
        <taxon>Eukaryota</taxon>
        <taxon>Metazoa</taxon>
        <taxon>Chordata</taxon>
        <taxon>Craniata</taxon>
        <taxon>Vertebrata</taxon>
        <taxon>Euteleostomi</taxon>
        <taxon>Actinopterygii</taxon>
        <taxon>Neopterygii</taxon>
        <taxon>Teleostei</taxon>
        <taxon>Ostariophysi</taxon>
        <taxon>Gonorynchiformes</taxon>
        <taxon>Chanidae</taxon>
        <taxon>Chanos</taxon>
    </lineage>
</organism>
<evidence type="ECO:0000256" key="2">
    <source>
        <dbReference type="ARBA" id="ARBA00022692"/>
    </source>
</evidence>
<evidence type="ECO:0000256" key="3">
    <source>
        <dbReference type="ARBA" id="ARBA00022729"/>
    </source>
</evidence>
<dbReference type="PROSITE" id="PS50041">
    <property type="entry name" value="C_TYPE_LECTIN_2"/>
    <property type="match status" value="1"/>
</dbReference>
<dbReference type="InterPro" id="IPR001304">
    <property type="entry name" value="C-type_lectin-like"/>
</dbReference>
<dbReference type="OrthoDB" id="5797898at2759"/>
<keyword evidence="3" id="KW-0732">Signal</keyword>
<evidence type="ECO:0000256" key="6">
    <source>
        <dbReference type="ARBA" id="ARBA00023136"/>
    </source>
</evidence>
<dbReference type="GeneID" id="115814779"/>
<dbReference type="FunCoup" id="A0A6J2VNH1">
    <property type="interactions" value="7"/>
</dbReference>
<evidence type="ECO:0000256" key="4">
    <source>
        <dbReference type="ARBA" id="ARBA00022734"/>
    </source>
</evidence>
<dbReference type="InParanoid" id="A0A6J2VNH1"/>
<dbReference type="PANTHER" id="PTHR14789">
    <property type="entry name" value="CHONDROLECTIN VARIANT CHODLFDELTAE"/>
    <property type="match status" value="1"/>
</dbReference>
<dbReference type="GO" id="GO:0030246">
    <property type="term" value="F:carbohydrate binding"/>
    <property type="evidence" value="ECO:0007669"/>
    <property type="project" value="UniProtKB-KW"/>
</dbReference>
<reference evidence="10" key="1">
    <citation type="submission" date="2025-08" db="UniProtKB">
        <authorList>
            <consortium name="RefSeq"/>
        </authorList>
    </citation>
    <scope>IDENTIFICATION</scope>
</reference>
<dbReference type="SMART" id="SM00034">
    <property type="entry name" value="CLECT"/>
    <property type="match status" value="1"/>
</dbReference>
<dbReference type="GO" id="GO:0009897">
    <property type="term" value="C:external side of plasma membrane"/>
    <property type="evidence" value="ECO:0007669"/>
    <property type="project" value="TreeGrafter"/>
</dbReference>
<dbReference type="CTD" id="567867"/>
<dbReference type="SUPFAM" id="SSF56436">
    <property type="entry name" value="C-type lectin-like"/>
    <property type="match status" value="1"/>
</dbReference>
<evidence type="ECO:0000313" key="9">
    <source>
        <dbReference type="Proteomes" id="UP000504632"/>
    </source>
</evidence>
<dbReference type="Proteomes" id="UP000504632">
    <property type="component" value="Chromosome 6"/>
</dbReference>
<dbReference type="PANTHER" id="PTHR14789:SF2">
    <property type="entry name" value="LAYILIN"/>
    <property type="match status" value="1"/>
</dbReference>
<evidence type="ECO:0000313" key="10">
    <source>
        <dbReference type="RefSeq" id="XP_030633592.1"/>
    </source>
</evidence>
<accession>A0A6J2VNH1</accession>
<keyword evidence="9" id="KW-1185">Reference proteome</keyword>
<protein>
    <submittedName>
        <fullName evidence="10">Layilin</fullName>
    </submittedName>
</protein>
<sequence>MDFMKLLGAVLAVCYHPGSTSKVFSGQRICRRGTERPCYKIAYFPDERLRVSFELARQTCQNDDGELLSIETENEQRLVERFVQELRATDGDFWLGMRRSQRYRGSHGIYCSSLYTWLDNSEATFRNWLWNEPSCGHELCVSLYHRPSVPLGQWGSNMFKWHDENCNKKNNFICKYSEEKLSFPPLKGNATAFTENPVMSVMTKHPSVTVDHEKIKTGLSGSSVSVLDDTLNVYYILLATIPVLLLLLLVASGVFCFRVMSRRRKEQNDRIYAQPGNFISAGSPNKRITHIPTPIYSQPGADLHYMCPEIKTTSSYITSNNIQCEDYENVTGDKESGFVTNAIYESCRGNRATETGWVENEIYGY</sequence>
<dbReference type="GO" id="GO:0050840">
    <property type="term" value="F:extracellular matrix binding"/>
    <property type="evidence" value="ECO:0007669"/>
    <property type="project" value="TreeGrafter"/>
</dbReference>
<evidence type="ECO:0000256" key="1">
    <source>
        <dbReference type="ARBA" id="ARBA00004479"/>
    </source>
</evidence>
<keyword evidence="6 7" id="KW-0472">Membrane</keyword>
<proteinExistence type="predicted"/>
<dbReference type="AlphaFoldDB" id="A0A6J2VNH1"/>
<dbReference type="GO" id="GO:0016477">
    <property type="term" value="P:cell migration"/>
    <property type="evidence" value="ECO:0007669"/>
    <property type="project" value="TreeGrafter"/>
</dbReference>
<feature type="domain" description="C-type lectin" evidence="8">
    <location>
        <begin position="34"/>
        <end position="175"/>
    </location>
</feature>
<dbReference type="GO" id="GO:0031012">
    <property type="term" value="C:extracellular matrix"/>
    <property type="evidence" value="ECO:0007669"/>
    <property type="project" value="TreeGrafter"/>
</dbReference>
<dbReference type="Gene3D" id="3.10.100.10">
    <property type="entry name" value="Mannose-Binding Protein A, subunit A"/>
    <property type="match status" value="1"/>
</dbReference>
<dbReference type="InterPro" id="IPR051505">
    <property type="entry name" value="C-type_lectin_domain"/>
</dbReference>
<evidence type="ECO:0000259" key="8">
    <source>
        <dbReference type="PROSITE" id="PS50041"/>
    </source>
</evidence>
<dbReference type="RefSeq" id="XP_030633592.1">
    <property type="nucleotide sequence ID" value="XM_030777732.1"/>
</dbReference>
<evidence type="ECO:0000256" key="5">
    <source>
        <dbReference type="ARBA" id="ARBA00022989"/>
    </source>
</evidence>
<gene>
    <name evidence="10" type="primary">laynb</name>
</gene>
<keyword evidence="2 7" id="KW-0812">Transmembrane</keyword>
<name>A0A6J2VNH1_CHACN</name>